<name>A0A0C3C7V8_HEBCY</name>
<dbReference type="AlphaFoldDB" id="A0A0C3C7V8"/>
<dbReference type="EMBL" id="KN831785">
    <property type="protein sequence ID" value="KIM39636.1"/>
    <property type="molecule type" value="Genomic_DNA"/>
</dbReference>
<accession>A0A0C3C7V8</accession>
<reference evidence="1 2" key="1">
    <citation type="submission" date="2014-04" db="EMBL/GenBank/DDBJ databases">
        <authorList>
            <consortium name="DOE Joint Genome Institute"/>
            <person name="Kuo A."/>
            <person name="Gay G."/>
            <person name="Dore J."/>
            <person name="Kohler A."/>
            <person name="Nagy L.G."/>
            <person name="Floudas D."/>
            <person name="Copeland A."/>
            <person name="Barry K.W."/>
            <person name="Cichocki N."/>
            <person name="Veneault-Fourrey C."/>
            <person name="LaButti K."/>
            <person name="Lindquist E.A."/>
            <person name="Lipzen A."/>
            <person name="Lundell T."/>
            <person name="Morin E."/>
            <person name="Murat C."/>
            <person name="Sun H."/>
            <person name="Tunlid A."/>
            <person name="Henrissat B."/>
            <person name="Grigoriev I.V."/>
            <person name="Hibbett D.S."/>
            <person name="Martin F."/>
            <person name="Nordberg H.P."/>
            <person name="Cantor M.N."/>
            <person name="Hua S.X."/>
        </authorList>
    </citation>
    <scope>NUCLEOTIDE SEQUENCE [LARGE SCALE GENOMIC DNA]</scope>
    <source>
        <strain evidence="2">h7</strain>
    </source>
</reference>
<organism evidence="1 2">
    <name type="scientific">Hebeloma cylindrosporum</name>
    <dbReference type="NCBI Taxonomy" id="76867"/>
    <lineage>
        <taxon>Eukaryota</taxon>
        <taxon>Fungi</taxon>
        <taxon>Dikarya</taxon>
        <taxon>Basidiomycota</taxon>
        <taxon>Agaricomycotina</taxon>
        <taxon>Agaricomycetes</taxon>
        <taxon>Agaricomycetidae</taxon>
        <taxon>Agaricales</taxon>
        <taxon>Agaricineae</taxon>
        <taxon>Hymenogastraceae</taxon>
        <taxon>Hebeloma</taxon>
    </lineage>
</organism>
<protein>
    <submittedName>
        <fullName evidence="1">Uncharacterized protein</fullName>
    </submittedName>
</protein>
<proteinExistence type="predicted"/>
<evidence type="ECO:0000313" key="1">
    <source>
        <dbReference type="EMBL" id="KIM39636.1"/>
    </source>
</evidence>
<evidence type="ECO:0000313" key="2">
    <source>
        <dbReference type="Proteomes" id="UP000053424"/>
    </source>
</evidence>
<gene>
    <name evidence="1" type="ORF">M413DRAFT_447110</name>
</gene>
<dbReference type="Proteomes" id="UP000053424">
    <property type="component" value="Unassembled WGS sequence"/>
</dbReference>
<reference evidence="2" key="2">
    <citation type="submission" date="2015-01" db="EMBL/GenBank/DDBJ databases">
        <title>Evolutionary Origins and Diversification of the Mycorrhizal Mutualists.</title>
        <authorList>
            <consortium name="DOE Joint Genome Institute"/>
            <consortium name="Mycorrhizal Genomics Consortium"/>
            <person name="Kohler A."/>
            <person name="Kuo A."/>
            <person name="Nagy L.G."/>
            <person name="Floudas D."/>
            <person name="Copeland A."/>
            <person name="Barry K.W."/>
            <person name="Cichocki N."/>
            <person name="Veneault-Fourrey C."/>
            <person name="LaButti K."/>
            <person name="Lindquist E.A."/>
            <person name="Lipzen A."/>
            <person name="Lundell T."/>
            <person name="Morin E."/>
            <person name="Murat C."/>
            <person name="Riley R."/>
            <person name="Ohm R."/>
            <person name="Sun H."/>
            <person name="Tunlid A."/>
            <person name="Henrissat B."/>
            <person name="Grigoriev I.V."/>
            <person name="Hibbett D.S."/>
            <person name="Martin F."/>
        </authorList>
    </citation>
    <scope>NUCLEOTIDE SEQUENCE [LARGE SCALE GENOMIC DNA]</scope>
    <source>
        <strain evidence="2">h7</strain>
    </source>
</reference>
<dbReference type="HOGENOM" id="CLU_2413495_0_0_1"/>
<sequence>MSYFQDVQSYKPAFQIYPIPGFRVCLVHQGVMYVGKVVHSETTFNSGELMTLEFANDKKQKWYRTRLLKPASQDIALTDAPGTRANPINGSQ</sequence>
<keyword evidence="2" id="KW-1185">Reference proteome</keyword>